<reference evidence="3" key="1">
    <citation type="submission" date="2021-12" db="EMBL/GenBank/DDBJ databases">
        <title>Enterovibrio ZSDZ35 sp. nov. and Enterovibrio ZSDZ42 sp. nov., isolated from coastal seawater in Qingdao.</title>
        <authorList>
            <person name="Zhang P."/>
        </authorList>
    </citation>
    <scope>NUCLEOTIDE SEQUENCE</scope>
    <source>
        <strain evidence="3">ZSDZ35</strain>
    </source>
</reference>
<comment type="caution">
    <text evidence="3">The sequence shown here is derived from an EMBL/GenBank/DDBJ whole genome shotgun (WGS) entry which is preliminary data.</text>
</comment>
<evidence type="ECO:0000259" key="2">
    <source>
        <dbReference type="SMART" id="SM00900"/>
    </source>
</evidence>
<keyword evidence="4" id="KW-1185">Reference proteome</keyword>
<feature type="transmembrane region" description="Helical" evidence="1">
    <location>
        <begin position="304"/>
        <end position="321"/>
    </location>
</feature>
<evidence type="ECO:0000256" key="1">
    <source>
        <dbReference type="SAM" id="Phobius"/>
    </source>
</evidence>
<dbReference type="SMART" id="SM00900">
    <property type="entry name" value="FMN_bind"/>
    <property type="match status" value="1"/>
</dbReference>
<feature type="transmembrane region" description="Helical" evidence="1">
    <location>
        <begin position="208"/>
        <end position="228"/>
    </location>
</feature>
<feature type="transmembrane region" description="Helical" evidence="1">
    <location>
        <begin position="341"/>
        <end position="360"/>
    </location>
</feature>
<dbReference type="Pfam" id="PF04205">
    <property type="entry name" value="FMN_bind"/>
    <property type="match status" value="1"/>
</dbReference>
<name>A0ABT5QR85_9GAMM</name>
<gene>
    <name evidence="3" type="ORF">LRP49_20135</name>
</gene>
<dbReference type="InterPro" id="IPR007329">
    <property type="entry name" value="FMN-bd"/>
</dbReference>
<organism evidence="3 4">
    <name type="scientific">Enterovibrio qingdaonensis</name>
    <dbReference type="NCBI Taxonomy" id="2899818"/>
    <lineage>
        <taxon>Bacteria</taxon>
        <taxon>Pseudomonadati</taxon>
        <taxon>Pseudomonadota</taxon>
        <taxon>Gammaproteobacteria</taxon>
        <taxon>Vibrionales</taxon>
        <taxon>Vibrionaceae</taxon>
        <taxon>Enterovibrio</taxon>
    </lineage>
</organism>
<dbReference type="Pfam" id="PF12801">
    <property type="entry name" value="Fer4_5"/>
    <property type="match status" value="2"/>
</dbReference>
<accession>A0ABT5QR85</accession>
<dbReference type="InterPro" id="IPR017896">
    <property type="entry name" value="4Fe4S_Fe-S-bd"/>
</dbReference>
<dbReference type="EMBL" id="JAJUBB010000019">
    <property type="protein sequence ID" value="MDD1783487.1"/>
    <property type="molecule type" value="Genomic_DNA"/>
</dbReference>
<evidence type="ECO:0000313" key="4">
    <source>
        <dbReference type="Proteomes" id="UP001149821"/>
    </source>
</evidence>
<proteinExistence type="predicted"/>
<protein>
    <submittedName>
        <fullName evidence="3">FMN-binding protein</fullName>
    </submittedName>
</protein>
<sequence length="397" mass="44020">MNRARRPSSSRKLATKLLGYLSLVALVGAWWFGYTQSTPFTDALHTHFPSAKITETPLESGFDVKGDAEIYRVYAAEAQGYGGPLSVVFALDTNNKVRQLELLDHVDTPGYVVNVLNQRFLSRLEGKVITDGFAINHDVDGISGATLTVVGITDAVRKAAHEVATDQHLTASVLPVAWNIGLPDFLIAVLIALVLFERHLPATLRQYHLVTVGVLSVAVVGYWANMALSVSSVSSFLLGYWPDPRQNPTIYLILGTVVVGILWLGKNLYCSHLCPFHHIQRWAHKLSGNNWPIPDAIKKHSVDIINVLLWISLMLIFLSRNPAISGYEPFSMLFSLDGVGVQWYILPLALFGSFFVKDFWCRLLCPLGRGINYAVAKRQSVKKILSSELDAPKRRKA</sequence>
<feature type="domain" description="FMN-binding" evidence="2">
    <location>
        <begin position="80"/>
        <end position="163"/>
    </location>
</feature>
<dbReference type="Proteomes" id="UP001149821">
    <property type="component" value="Unassembled WGS sequence"/>
</dbReference>
<dbReference type="RefSeq" id="WP_274144377.1">
    <property type="nucleotide sequence ID" value="NZ_JAJUBB010000019.1"/>
</dbReference>
<keyword evidence="1" id="KW-0472">Membrane</keyword>
<keyword evidence="1" id="KW-0812">Transmembrane</keyword>
<feature type="transmembrane region" description="Helical" evidence="1">
    <location>
        <begin position="248"/>
        <end position="265"/>
    </location>
</feature>
<feature type="transmembrane region" description="Helical" evidence="1">
    <location>
        <begin position="176"/>
        <end position="196"/>
    </location>
</feature>
<evidence type="ECO:0000313" key="3">
    <source>
        <dbReference type="EMBL" id="MDD1783487.1"/>
    </source>
</evidence>
<keyword evidence="1" id="KW-1133">Transmembrane helix</keyword>